<dbReference type="AlphaFoldDB" id="A0A512NAI1"/>
<keyword evidence="3" id="KW-0804">Transcription</keyword>
<proteinExistence type="predicted"/>
<evidence type="ECO:0000256" key="3">
    <source>
        <dbReference type="ARBA" id="ARBA00023163"/>
    </source>
</evidence>
<dbReference type="PROSITE" id="PS51118">
    <property type="entry name" value="HTH_HXLR"/>
    <property type="match status" value="1"/>
</dbReference>
<sequence length="128" mass="14130">MHVDTHSKVSAPGRKLGSANFLNQQRLAQSCVANDVLARISLRWKMSVLFSIESGAGTFAALKRTHPNLSDHILAGRLRELRREGLIDKDERARRHPVYATTERGQSLLKIMAALCAWGEREPATAGA</sequence>
<reference evidence="5 6" key="1">
    <citation type="submission" date="2019-07" db="EMBL/GenBank/DDBJ databases">
        <title>Whole genome shotgun sequence of Reyranella soli NBRC 108950.</title>
        <authorList>
            <person name="Hosoyama A."/>
            <person name="Uohara A."/>
            <person name="Ohji S."/>
            <person name="Ichikawa N."/>
        </authorList>
    </citation>
    <scope>NUCLEOTIDE SEQUENCE [LARGE SCALE GENOMIC DNA]</scope>
    <source>
        <strain evidence="5 6">NBRC 108950</strain>
    </source>
</reference>
<keyword evidence="1" id="KW-0805">Transcription regulation</keyword>
<organism evidence="5 6">
    <name type="scientific">Reyranella soli</name>
    <dbReference type="NCBI Taxonomy" id="1230389"/>
    <lineage>
        <taxon>Bacteria</taxon>
        <taxon>Pseudomonadati</taxon>
        <taxon>Pseudomonadota</taxon>
        <taxon>Alphaproteobacteria</taxon>
        <taxon>Hyphomicrobiales</taxon>
        <taxon>Reyranellaceae</taxon>
        <taxon>Reyranella</taxon>
    </lineage>
</organism>
<dbReference type="InterPro" id="IPR002577">
    <property type="entry name" value="HTH_HxlR"/>
</dbReference>
<dbReference type="InterPro" id="IPR036390">
    <property type="entry name" value="WH_DNA-bd_sf"/>
</dbReference>
<keyword evidence="6" id="KW-1185">Reference proteome</keyword>
<dbReference type="OrthoDB" id="7678715at2"/>
<gene>
    <name evidence="5" type="ORF">RSO01_31550</name>
</gene>
<comment type="caution">
    <text evidence="5">The sequence shown here is derived from an EMBL/GenBank/DDBJ whole genome shotgun (WGS) entry which is preliminary data.</text>
</comment>
<evidence type="ECO:0000256" key="1">
    <source>
        <dbReference type="ARBA" id="ARBA00023015"/>
    </source>
</evidence>
<evidence type="ECO:0000313" key="5">
    <source>
        <dbReference type="EMBL" id="GEP55989.1"/>
    </source>
</evidence>
<dbReference type="Gene3D" id="1.10.10.10">
    <property type="entry name" value="Winged helix-like DNA-binding domain superfamily/Winged helix DNA-binding domain"/>
    <property type="match status" value="1"/>
</dbReference>
<feature type="domain" description="HTH hxlR-type" evidence="4">
    <location>
        <begin position="31"/>
        <end position="127"/>
    </location>
</feature>
<name>A0A512NAI1_9HYPH</name>
<evidence type="ECO:0000313" key="6">
    <source>
        <dbReference type="Proteomes" id="UP000321058"/>
    </source>
</evidence>
<accession>A0A512NAI1</accession>
<dbReference type="InterPro" id="IPR036388">
    <property type="entry name" value="WH-like_DNA-bd_sf"/>
</dbReference>
<evidence type="ECO:0000259" key="4">
    <source>
        <dbReference type="PROSITE" id="PS51118"/>
    </source>
</evidence>
<dbReference type="SUPFAM" id="SSF46785">
    <property type="entry name" value="Winged helix' DNA-binding domain"/>
    <property type="match status" value="1"/>
</dbReference>
<dbReference type="RefSeq" id="WP_147150073.1">
    <property type="nucleotide sequence ID" value="NZ_BKAJ01000051.1"/>
</dbReference>
<dbReference type="GO" id="GO:0003677">
    <property type="term" value="F:DNA binding"/>
    <property type="evidence" value="ECO:0007669"/>
    <property type="project" value="UniProtKB-KW"/>
</dbReference>
<evidence type="ECO:0000256" key="2">
    <source>
        <dbReference type="ARBA" id="ARBA00023125"/>
    </source>
</evidence>
<dbReference type="Pfam" id="PF01638">
    <property type="entry name" value="HxlR"/>
    <property type="match status" value="1"/>
</dbReference>
<dbReference type="EMBL" id="BKAJ01000051">
    <property type="protein sequence ID" value="GEP55989.1"/>
    <property type="molecule type" value="Genomic_DNA"/>
</dbReference>
<dbReference type="Proteomes" id="UP000321058">
    <property type="component" value="Unassembled WGS sequence"/>
</dbReference>
<keyword evidence="2" id="KW-0238">DNA-binding</keyword>
<dbReference type="PANTHER" id="PTHR33204">
    <property type="entry name" value="TRANSCRIPTIONAL REGULATOR, MARR FAMILY"/>
    <property type="match status" value="1"/>
</dbReference>
<protein>
    <recommendedName>
        <fullName evidence="4">HTH hxlR-type domain-containing protein</fullName>
    </recommendedName>
</protein>